<accession>A0A7R9QHV8</accession>
<dbReference type="InterPro" id="IPR001487">
    <property type="entry name" value="Bromodomain"/>
</dbReference>
<dbReference type="PANTHER" id="PTHR22880">
    <property type="entry name" value="FALZ-RELATED BROMODOMAIN-CONTAINING PROTEINS"/>
    <property type="match status" value="1"/>
</dbReference>
<sequence>MSEQMKYCSQILKELFAKKHAGYAWPFYKPVDAELLQLHDYHEIIKNPMDLGTAKVKMENRQYRKPEEFASDVRLIFTNCYKYNPPDHEVVAMARKLQDVFEMKFAKMPDEPPHGDTTGHTDSSGSSSSGSSTPTSSSSESESEDEDERKKKMKILEEQLKKMTHELSMLAQVTTKKKVKKKKRRTRSTSKKEKEESSKSDIKKEKEDIVDGTTSKKEKEESSKSDIKKEKEDIVDGTSASLMAGGSNISLIGKASKASKAMSGASKAQNSAHK</sequence>
<protein>
    <recommendedName>
        <fullName evidence="4">Bromo domain-containing protein</fullName>
    </recommendedName>
</protein>
<dbReference type="PANTHER" id="PTHR22880:SF225">
    <property type="entry name" value="BROMODOMAIN-CONTAINING PROTEIN BET-1-RELATED"/>
    <property type="match status" value="1"/>
</dbReference>
<dbReference type="CDD" id="cd05498">
    <property type="entry name" value="Bromo_Brdt_II_like"/>
    <property type="match status" value="1"/>
</dbReference>
<dbReference type="AlphaFoldDB" id="A0A7R9QHV8"/>
<dbReference type="EMBL" id="OC891085">
    <property type="protein sequence ID" value="CAD7646325.1"/>
    <property type="molecule type" value="Genomic_DNA"/>
</dbReference>
<feature type="domain" description="Bromo" evidence="4">
    <location>
        <begin position="19"/>
        <end position="91"/>
    </location>
</feature>
<evidence type="ECO:0000256" key="1">
    <source>
        <dbReference type="ARBA" id="ARBA00023117"/>
    </source>
</evidence>
<feature type="compositionally biased region" description="Basic and acidic residues" evidence="3">
    <location>
        <begin position="107"/>
        <end position="119"/>
    </location>
</feature>
<dbReference type="Gene3D" id="1.20.920.10">
    <property type="entry name" value="Bromodomain-like"/>
    <property type="match status" value="1"/>
</dbReference>
<dbReference type="PROSITE" id="PS50014">
    <property type="entry name" value="BROMODOMAIN_2"/>
    <property type="match status" value="1"/>
</dbReference>
<dbReference type="EMBL" id="CAJPIZ010036510">
    <property type="protein sequence ID" value="CAG2120975.1"/>
    <property type="molecule type" value="Genomic_DNA"/>
</dbReference>
<organism evidence="5">
    <name type="scientific">Medioppia subpectinata</name>
    <dbReference type="NCBI Taxonomy" id="1979941"/>
    <lineage>
        <taxon>Eukaryota</taxon>
        <taxon>Metazoa</taxon>
        <taxon>Ecdysozoa</taxon>
        <taxon>Arthropoda</taxon>
        <taxon>Chelicerata</taxon>
        <taxon>Arachnida</taxon>
        <taxon>Acari</taxon>
        <taxon>Acariformes</taxon>
        <taxon>Sarcoptiformes</taxon>
        <taxon>Oribatida</taxon>
        <taxon>Brachypylina</taxon>
        <taxon>Oppioidea</taxon>
        <taxon>Oppiidae</taxon>
        <taxon>Medioppia</taxon>
    </lineage>
</organism>
<keyword evidence="1 2" id="KW-0103">Bromodomain</keyword>
<dbReference type="Proteomes" id="UP000759131">
    <property type="component" value="Unassembled WGS sequence"/>
</dbReference>
<evidence type="ECO:0000256" key="3">
    <source>
        <dbReference type="SAM" id="MobiDB-lite"/>
    </source>
</evidence>
<name>A0A7R9QHV8_9ACAR</name>
<reference evidence="5" key="1">
    <citation type="submission" date="2020-11" db="EMBL/GenBank/DDBJ databases">
        <authorList>
            <person name="Tran Van P."/>
        </authorList>
    </citation>
    <scope>NUCLEOTIDE SEQUENCE</scope>
</reference>
<dbReference type="InterPro" id="IPR050935">
    <property type="entry name" value="Bromo_chromatin_reader"/>
</dbReference>
<dbReference type="OrthoDB" id="21449at2759"/>
<dbReference type="InterPro" id="IPR043509">
    <property type="entry name" value="Bromo_Brdt_II"/>
</dbReference>
<feature type="compositionally biased region" description="Basic residues" evidence="3">
    <location>
        <begin position="175"/>
        <end position="189"/>
    </location>
</feature>
<evidence type="ECO:0000313" key="6">
    <source>
        <dbReference type="Proteomes" id="UP000759131"/>
    </source>
</evidence>
<feature type="region of interest" description="Disordered" evidence="3">
    <location>
        <begin position="107"/>
        <end position="274"/>
    </location>
</feature>
<proteinExistence type="predicted"/>
<dbReference type="InterPro" id="IPR036427">
    <property type="entry name" value="Bromodomain-like_sf"/>
</dbReference>
<feature type="non-terminal residue" evidence="5">
    <location>
        <position position="1"/>
    </location>
</feature>
<dbReference type="FunFam" id="1.20.920.10:FF:000003">
    <property type="entry name" value="Bromodomain-containing protein 2"/>
    <property type="match status" value="1"/>
</dbReference>
<feature type="compositionally biased region" description="Low complexity" evidence="3">
    <location>
        <begin position="253"/>
        <end position="268"/>
    </location>
</feature>
<dbReference type="SMART" id="SM00297">
    <property type="entry name" value="BROMO"/>
    <property type="match status" value="1"/>
</dbReference>
<evidence type="ECO:0000313" key="5">
    <source>
        <dbReference type="EMBL" id="CAD7646325.1"/>
    </source>
</evidence>
<dbReference type="SUPFAM" id="SSF47370">
    <property type="entry name" value="Bromodomain"/>
    <property type="match status" value="1"/>
</dbReference>
<evidence type="ECO:0000259" key="4">
    <source>
        <dbReference type="PROSITE" id="PS50014"/>
    </source>
</evidence>
<feature type="compositionally biased region" description="Low complexity" evidence="3">
    <location>
        <begin position="120"/>
        <end position="140"/>
    </location>
</feature>
<dbReference type="Pfam" id="PF00439">
    <property type="entry name" value="Bromodomain"/>
    <property type="match status" value="1"/>
</dbReference>
<dbReference type="PRINTS" id="PR00503">
    <property type="entry name" value="BROMODOMAIN"/>
</dbReference>
<dbReference type="GO" id="GO:0005634">
    <property type="term" value="C:nucleus"/>
    <property type="evidence" value="ECO:0007669"/>
    <property type="project" value="TreeGrafter"/>
</dbReference>
<feature type="compositionally biased region" description="Basic and acidic residues" evidence="3">
    <location>
        <begin position="190"/>
        <end position="234"/>
    </location>
</feature>
<dbReference type="GO" id="GO:0006338">
    <property type="term" value="P:chromatin remodeling"/>
    <property type="evidence" value="ECO:0007669"/>
    <property type="project" value="TreeGrafter"/>
</dbReference>
<feature type="compositionally biased region" description="Basic and acidic residues" evidence="3">
    <location>
        <begin position="148"/>
        <end position="165"/>
    </location>
</feature>
<dbReference type="GO" id="GO:0006355">
    <property type="term" value="P:regulation of DNA-templated transcription"/>
    <property type="evidence" value="ECO:0007669"/>
    <property type="project" value="TreeGrafter"/>
</dbReference>
<evidence type="ECO:0000256" key="2">
    <source>
        <dbReference type="PROSITE-ProRule" id="PRU00035"/>
    </source>
</evidence>
<dbReference type="GO" id="GO:0000785">
    <property type="term" value="C:chromatin"/>
    <property type="evidence" value="ECO:0007669"/>
    <property type="project" value="TreeGrafter"/>
</dbReference>
<keyword evidence="6" id="KW-1185">Reference proteome</keyword>
<gene>
    <name evidence="5" type="ORF">OSB1V03_LOCUS20921</name>
</gene>